<comment type="subcellular location">
    <subcellularLocation>
        <location evidence="2">Secreted</location>
    </subcellularLocation>
</comment>
<evidence type="ECO:0000256" key="2">
    <source>
        <dbReference type="ARBA" id="ARBA00004613"/>
    </source>
</evidence>
<evidence type="ECO:0000313" key="8">
    <source>
        <dbReference type="EMBL" id="RAH96833.1"/>
    </source>
</evidence>
<dbReference type="EMBL" id="QHHQ01000011">
    <property type="protein sequence ID" value="RAH96833.1"/>
    <property type="molecule type" value="Genomic_DNA"/>
</dbReference>
<evidence type="ECO:0000259" key="7">
    <source>
        <dbReference type="Pfam" id="PF08548"/>
    </source>
</evidence>
<evidence type="ECO:0000256" key="5">
    <source>
        <dbReference type="ARBA" id="ARBA00022737"/>
    </source>
</evidence>
<dbReference type="OrthoDB" id="1488578at2"/>
<comment type="caution">
    <text evidence="8">The sequence shown here is derived from an EMBL/GenBank/DDBJ whole genome shotgun (WGS) entry which is preliminary data.</text>
</comment>
<protein>
    <recommendedName>
        <fullName evidence="10">ASPIC/UnbV domain-containing protein</fullName>
    </recommendedName>
</protein>
<dbReference type="Proteomes" id="UP000249590">
    <property type="component" value="Unassembled WGS sequence"/>
</dbReference>
<evidence type="ECO:0000256" key="1">
    <source>
        <dbReference type="ARBA" id="ARBA00001913"/>
    </source>
</evidence>
<dbReference type="AlphaFoldDB" id="A0A8B2NMX6"/>
<evidence type="ECO:0000313" key="9">
    <source>
        <dbReference type="Proteomes" id="UP000249590"/>
    </source>
</evidence>
<reference evidence="8 9" key="1">
    <citation type="submission" date="2018-05" db="EMBL/GenBank/DDBJ databases">
        <title>Acuticoccus sediminis sp. nov., isolated from deep-sea sediment of Indian Ocean.</title>
        <authorList>
            <person name="Liu X."/>
            <person name="Lai Q."/>
            <person name="Du Y."/>
            <person name="Sun F."/>
            <person name="Zhang X."/>
            <person name="Wang S."/>
            <person name="Shao Z."/>
        </authorList>
    </citation>
    <scope>NUCLEOTIDE SEQUENCE [LARGE SCALE GENOMIC DNA]</scope>
    <source>
        <strain evidence="8 9">PTG4-2</strain>
    </source>
</reference>
<dbReference type="InterPro" id="IPR027039">
    <property type="entry name" value="Crtac1"/>
</dbReference>
<keyword evidence="3" id="KW-0964">Secreted</keyword>
<dbReference type="InterPro" id="IPR001343">
    <property type="entry name" value="Hemolysn_Ca-bd"/>
</dbReference>
<keyword evidence="9" id="KW-1185">Reference proteome</keyword>
<dbReference type="InterPro" id="IPR018511">
    <property type="entry name" value="Hemolysin-typ_Ca-bd_CS"/>
</dbReference>
<dbReference type="Pfam" id="PF00353">
    <property type="entry name" value="HemolysinCabind"/>
    <property type="match status" value="4"/>
</dbReference>
<evidence type="ECO:0000256" key="3">
    <source>
        <dbReference type="ARBA" id="ARBA00022525"/>
    </source>
</evidence>
<dbReference type="InterPro" id="IPR011519">
    <property type="entry name" value="UnbV_ASPIC"/>
</dbReference>
<dbReference type="SUPFAM" id="SSF51120">
    <property type="entry name" value="beta-Roll"/>
    <property type="match status" value="3"/>
</dbReference>
<gene>
    <name evidence="8" type="ORF">DLJ53_31760</name>
</gene>
<dbReference type="InterPro" id="IPR013517">
    <property type="entry name" value="FG-GAP"/>
</dbReference>
<dbReference type="Pfam" id="PF07593">
    <property type="entry name" value="UnbV_ASPIC"/>
    <property type="match status" value="1"/>
</dbReference>
<sequence>MMRVFGGAERTTFLDLTESAGFDATIVRVTRPAAWGDFNGDGLSDLWQGNHFAHPPMLWLNQGDGHFLEMLKSVMDRPESAYNPLRDDYWGDLHGTAWADFDNDGDQDVIILLGGTGTPSGGEKNQLLLNENGRLDDVAEAYRIQYPKASGRDVAWFDYDRDGLLDFYNTADYRTEDSSPGALFHQKPAGFFVNVDDIVGATTVEDYVQSLFFGDVTGDGILDFMTEDHKIFDGATGPRFKTLETLQSPTTARDILIADFDGDLKNDVYSATQEMRDEKIFANRLFLNSPSGLTDATNALGLSGHLYSTRSAAAADFDNDMDVDIFLLNGVKYGELHDNKAYPNVMLWNDGTGHFLADEELGNTIGRRDGPPLSVTTTDYDRDGFLDMFLEYDHTTDRLIRNEGNGNHWIEIDLKGRDSNRDGIGSQIFVTAGGKTQLRDVTAGTHGQWSQNEKIVHVGLAGNDRIDRIEVRWTNGIVQELTDIAANQVITIVEQRGSERRTGTAGDDEIAGNGKGNVLHGGTGDDVLRGLGGKDILSGDDGDDTLDGHAGADLLDGGRGADVVWGRAGFDTVDYSMSLPDVQVDIGQGGVGTGGDADGDRYHGIDGIIGSAGDDVLRGNNGGNHLRGGNGDDDLHGMTGNDLLWGGPGHDRLDGGDGHDFASYSHAATGVRAQLNGRHGTGEAAGDVFISVEGLIGSKHNDILVGNGLNNQLSGNAGDDRLFGGKGVDVLRGNPGADFLVGGSEADIFRFRSVRDSNAIQSDWIDDFEKDLDRMDVSQIDAVASSRGNQAFTFIGTSEFSNTAGELRFEHAGHSRTIIQGDIDGDRAADLIILLNGVVNLSEADFEL</sequence>
<keyword evidence="4" id="KW-0732">Signal</keyword>
<dbReference type="InterPro" id="IPR011049">
    <property type="entry name" value="Serralysin-like_metalloprot_C"/>
</dbReference>
<accession>A0A8B2NMX6</accession>
<comment type="cofactor">
    <cofactor evidence="1">
        <name>Ca(2+)</name>
        <dbReference type="ChEBI" id="CHEBI:29108"/>
    </cofactor>
</comment>
<evidence type="ECO:0008006" key="10">
    <source>
        <dbReference type="Google" id="ProtNLM"/>
    </source>
</evidence>
<dbReference type="SUPFAM" id="SSF69318">
    <property type="entry name" value="Integrin alpha N-terminal domain"/>
    <property type="match status" value="1"/>
</dbReference>
<feature type="domain" description="Peptidase M10 serralysin C-terminal" evidence="7">
    <location>
        <begin position="691"/>
        <end position="846"/>
    </location>
</feature>
<dbReference type="PANTHER" id="PTHR16026:SF0">
    <property type="entry name" value="CARTILAGE ACIDIC PROTEIN 1"/>
    <property type="match status" value="1"/>
</dbReference>
<evidence type="ECO:0000259" key="6">
    <source>
        <dbReference type="Pfam" id="PF07593"/>
    </source>
</evidence>
<organism evidence="8 9">
    <name type="scientific">Acuticoccus sediminis</name>
    <dbReference type="NCBI Taxonomy" id="2184697"/>
    <lineage>
        <taxon>Bacteria</taxon>
        <taxon>Pseudomonadati</taxon>
        <taxon>Pseudomonadota</taxon>
        <taxon>Alphaproteobacteria</taxon>
        <taxon>Hyphomicrobiales</taxon>
        <taxon>Amorphaceae</taxon>
        <taxon>Acuticoccus</taxon>
    </lineage>
</organism>
<proteinExistence type="predicted"/>
<dbReference type="InterPro" id="IPR028994">
    <property type="entry name" value="Integrin_alpha_N"/>
</dbReference>
<feature type="domain" description="ASPIC/UnbV" evidence="6">
    <location>
        <begin position="423"/>
        <end position="491"/>
    </location>
</feature>
<dbReference type="GO" id="GO:0005509">
    <property type="term" value="F:calcium ion binding"/>
    <property type="evidence" value="ECO:0007669"/>
    <property type="project" value="InterPro"/>
</dbReference>
<dbReference type="Gene3D" id="2.150.10.10">
    <property type="entry name" value="Serralysin-like metalloprotease, C-terminal"/>
    <property type="match status" value="3"/>
</dbReference>
<dbReference type="PRINTS" id="PR00313">
    <property type="entry name" value="CABNDNGRPT"/>
</dbReference>
<evidence type="ECO:0000256" key="4">
    <source>
        <dbReference type="ARBA" id="ARBA00022729"/>
    </source>
</evidence>
<dbReference type="RefSeq" id="WP_111352355.1">
    <property type="nucleotide sequence ID" value="NZ_QHHQ01000011.1"/>
</dbReference>
<dbReference type="PANTHER" id="PTHR16026">
    <property type="entry name" value="CARTILAGE ACIDIC PROTEIN 1"/>
    <property type="match status" value="1"/>
</dbReference>
<dbReference type="Gene3D" id="2.130.10.130">
    <property type="entry name" value="Integrin alpha, N-terminal"/>
    <property type="match status" value="1"/>
</dbReference>
<dbReference type="Pfam" id="PF08548">
    <property type="entry name" value="Peptidase_M10_C"/>
    <property type="match status" value="1"/>
</dbReference>
<dbReference type="Pfam" id="PF13517">
    <property type="entry name" value="FG-GAP_3"/>
    <property type="match status" value="2"/>
</dbReference>
<keyword evidence="5" id="KW-0677">Repeat</keyword>
<dbReference type="GO" id="GO:0005615">
    <property type="term" value="C:extracellular space"/>
    <property type="evidence" value="ECO:0007669"/>
    <property type="project" value="InterPro"/>
</dbReference>
<dbReference type="PROSITE" id="PS00330">
    <property type="entry name" value="HEMOLYSIN_CALCIUM"/>
    <property type="match status" value="4"/>
</dbReference>
<dbReference type="InterPro" id="IPR013858">
    <property type="entry name" value="Peptidase_M10B_C"/>
</dbReference>
<name>A0A8B2NMX6_9HYPH</name>